<dbReference type="GO" id="GO:0005509">
    <property type="term" value="F:calcium ion binding"/>
    <property type="evidence" value="ECO:0007669"/>
    <property type="project" value="InterPro"/>
</dbReference>
<dbReference type="InterPro" id="IPR002048">
    <property type="entry name" value="EF_hand_dom"/>
</dbReference>
<keyword evidence="12 15" id="KW-0496">Mitochondrion</keyword>
<evidence type="ECO:0000256" key="4">
    <source>
        <dbReference type="ARBA" id="ARBA00022692"/>
    </source>
</evidence>
<dbReference type="GO" id="GO:0007005">
    <property type="term" value="P:mitochondrion organization"/>
    <property type="evidence" value="ECO:0007669"/>
    <property type="project" value="InterPro"/>
</dbReference>
<dbReference type="InterPro" id="IPR021181">
    <property type="entry name" value="Miro"/>
</dbReference>
<dbReference type="PROSITE" id="PS00018">
    <property type="entry name" value="EF_HAND_1"/>
    <property type="match status" value="2"/>
</dbReference>
<comment type="function">
    <text evidence="1 15">Mitochondrial GTPase involved in mitochondrial trafficking. Probably involved in control of anterograde transport of mitochondria and their subcellular distribution.</text>
</comment>
<comment type="subcellular location">
    <subcellularLocation>
        <location evidence="2 15">Mitochondrion outer membrane</location>
        <topology evidence="2 15">Single-pass type IV membrane protein</topology>
    </subcellularLocation>
</comment>
<dbReference type="InterPro" id="IPR027417">
    <property type="entry name" value="P-loop_NTPase"/>
</dbReference>
<dbReference type="SMART" id="SM00174">
    <property type="entry name" value="RHO"/>
    <property type="match status" value="1"/>
</dbReference>
<dbReference type="Gene3D" id="1.10.238.10">
    <property type="entry name" value="EF-hand"/>
    <property type="match status" value="2"/>
</dbReference>
<dbReference type="FunFam" id="1.10.238.10:FF:000011">
    <property type="entry name" value="Mitochondrial Rho GTPase"/>
    <property type="match status" value="1"/>
</dbReference>
<dbReference type="InterPro" id="IPR011992">
    <property type="entry name" value="EF-hand-dom_pair"/>
</dbReference>
<dbReference type="Proteomes" id="UP000033140">
    <property type="component" value="Unassembled WGS sequence"/>
</dbReference>
<dbReference type="FunFam" id="3.40.50.300:FF:000553">
    <property type="entry name" value="Mitochondrial Rho GTPase"/>
    <property type="match status" value="1"/>
</dbReference>
<feature type="transmembrane region" description="Helical" evidence="16">
    <location>
        <begin position="641"/>
        <end position="661"/>
    </location>
</feature>
<dbReference type="STRING" id="698492.A0A0E9NAP1"/>
<keyword evidence="11 16" id="KW-1133">Transmembrane helix</keyword>
<evidence type="ECO:0000256" key="11">
    <source>
        <dbReference type="ARBA" id="ARBA00022989"/>
    </source>
</evidence>
<evidence type="ECO:0000256" key="2">
    <source>
        <dbReference type="ARBA" id="ARBA00004200"/>
    </source>
</evidence>
<dbReference type="InterPro" id="IPR013566">
    <property type="entry name" value="EF_hand_assoc_1"/>
</dbReference>
<feature type="domain" description="EF-hand" evidence="17">
    <location>
        <begin position="343"/>
        <end position="378"/>
    </location>
</feature>
<evidence type="ECO:0000256" key="8">
    <source>
        <dbReference type="ARBA" id="ARBA00022787"/>
    </source>
</evidence>
<dbReference type="PROSITE" id="PS51419">
    <property type="entry name" value="RAB"/>
    <property type="match status" value="1"/>
</dbReference>
<keyword evidence="10 15" id="KW-0106">Calcium</keyword>
<dbReference type="SUPFAM" id="SSF52540">
    <property type="entry name" value="P-loop containing nucleoside triphosphate hydrolases"/>
    <property type="match status" value="2"/>
</dbReference>
<keyword evidence="9 15" id="KW-0378">Hydrolase</keyword>
<evidence type="ECO:0000256" key="3">
    <source>
        <dbReference type="ARBA" id="ARBA00007981"/>
    </source>
</evidence>
<dbReference type="AlphaFoldDB" id="A0A0E9NAP1"/>
<dbReference type="CDD" id="cd01892">
    <property type="entry name" value="Miro2"/>
    <property type="match status" value="1"/>
</dbReference>
<keyword evidence="5" id="KW-0479">Metal-binding</keyword>
<dbReference type="GO" id="GO:0003924">
    <property type="term" value="F:GTPase activity"/>
    <property type="evidence" value="ECO:0007669"/>
    <property type="project" value="InterPro"/>
</dbReference>
<sequence length="671" mass="74673">MGILPAQPCIAAPCPNREKNVRTIYPPVHVTFTYSSSMDIKQVTVVVCGDEGVGKSSLITALVKETFVPNIQKTIPVITIPPDISTPESVTTQIIDTSSAPNDRDALCRDIRRANVICLVYSDDYSCERVALFWLPLFRSLGVNLPVVLCANKSDLNEEPEANQALEDEMIPIMQEFKEVESCIRCSAKSLVNVNEVFYLCQRSVTHPISPLFDFKEQQLKTAAVAALQRVFFLSDTDQDGRLNDDEMNELQRKCFDKSLPPAELQDIKDTIAKASTDAIKDGGITEYGFILLNKIFAEKGRHETTWTILRKFEYTDSLSLKDKFLHPKLDVPAFASVELSPAGYRFFVDLFARFDKDNDGALNPAELAFLFAHTPSIPPSWRSFPYTTVRNEAGNVTLQGWLAQWSATTLMDHTETLRYLAYLGFEGGRGGTTDALKVTKPRKHGGRVNKKADRNVFCVYVVGEPGAGKSAILNAFLNKPLGNDYVVSSTNITTSSTEVCNAVEIQGKQRYMILKELLPADIDLLDSDKHINACDVLCLAYDSSNSESFMYLASLREKYPKISTLPCVYAATKSDLDRVAQHYEVQPDVYCRELGVAAPIHVSVHWGSVSDLFVQLAEAAQSPQLHRPKAEEKSSPNLRLVIGLTAFTALAVSVGTGIWYRYYRHTQTQK</sequence>
<keyword evidence="6" id="KW-0677">Repeat</keyword>
<evidence type="ECO:0000256" key="10">
    <source>
        <dbReference type="ARBA" id="ARBA00022837"/>
    </source>
</evidence>
<dbReference type="SMART" id="SM00054">
    <property type="entry name" value="EFh"/>
    <property type="match status" value="2"/>
</dbReference>
<evidence type="ECO:0000256" key="16">
    <source>
        <dbReference type="SAM" id="Phobius"/>
    </source>
</evidence>
<name>A0A0E9NAP1_SAICN</name>
<keyword evidence="4 16" id="KW-0812">Transmembrane</keyword>
<keyword evidence="20" id="KW-1185">Reference proteome</keyword>
<evidence type="ECO:0000256" key="1">
    <source>
        <dbReference type="ARBA" id="ARBA00003481"/>
    </source>
</evidence>
<dbReference type="InterPro" id="IPR018247">
    <property type="entry name" value="EF_Hand_1_Ca_BS"/>
</dbReference>
<keyword evidence="8 15" id="KW-1000">Mitochondrion outer membrane</keyword>
<reference evidence="19 20" key="1">
    <citation type="journal article" date="2011" name="J. Gen. Appl. Microbiol.">
        <title>Draft genome sequencing of the enigmatic yeast Saitoella complicata.</title>
        <authorList>
            <person name="Nishida H."/>
            <person name="Hamamoto M."/>
            <person name="Sugiyama J."/>
        </authorList>
    </citation>
    <scope>NUCLEOTIDE SEQUENCE [LARGE SCALE GENOMIC DNA]</scope>
    <source>
        <strain evidence="19 20">NRRL Y-17804</strain>
    </source>
</reference>
<evidence type="ECO:0000256" key="7">
    <source>
        <dbReference type="ARBA" id="ARBA00022741"/>
    </source>
</evidence>
<evidence type="ECO:0000313" key="20">
    <source>
        <dbReference type="Proteomes" id="UP000033140"/>
    </source>
</evidence>
<dbReference type="PROSITE" id="PS51423">
    <property type="entry name" value="MIRO"/>
    <property type="match status" value="2"/>
</dbReference>
<proteinExistence type="inferred from homology"/>
<dbReference type="PIRSF" id="PIRSF037488">
    <property type="entry name" value="Mt_Rho_GTPase"/>
    <property type="match status" value="1"/>
</dbReference>
<dbReference type="SMART" id="SM00175">
    <property type="entry name" value="RAB"/>
    <property type="match status" value="1"/>
</dbReference>
<evidence type="ECO:0000256" key="14">
    <source>
        <dbReference type="ARBA" id="ARBA00023136"/>
    </source>
</evidence>
<evidence type="ECO:0000256" key="12">
    <source>
        <dbReference type="ARBA" id="ARBA00023128"/>
    </source>
</evidence>
<organism evidence="19 20">
    <name type="scientific">Saitoella complicata (strain BCRC 22490 / CBS 7301 / JCM 7358 / NBRC 10748 / NRRL Y-17804)</name>
    <dbReference type="NCBI Taxonomy" id="698492"/>
    <lineage>
        <taxon>Eukaryota</taxon>
        <taxon>Fungi</taxon>
        <taxon>Dikarya</taxon>
        <taxon>Ascomycota</taxon>
        <taxon>Taphrinomycotina</taxon>
        <taxon>Taphrinomycotina incertae sedis</taxon>
        <taxon>Saitoella</taxon>
    </lineage>
</organism>
<dbReference type="FunFam" id="3.40.50.300:FF:000572">
    <property type="entry name" value="Mitochondrial Rho GTPase"/>
    <property type="match status" value="1"/>
</dbReference>
<evidence type="ECO:0000259" key="18">
    <source>
        <dbReference type="PROSITE" id="PS51423"/>
    </source>
</evidence>
<dbReference type="PANTHER" id="PTHR46819">
    <property type="entry name" value="EF-HAND CALCIUM-BINDING DOMAIN-CONTAINING PROTEIN 7"/>
    <property type="match status" value="1"/>
</dbReference>
<reference evidence="19 20" key="2">
    <citation type="journal article" date="2014" name="J. Gen. Appl. Microbiol.">
        <title>The early diverging ascomycetous budding yeast Saitoella complicata has three histone deacetylases belonging to the Clr6, Hos2, and Rpd3 lineages.</title>
        <authorList>
            <person name="Nishida H."/>
            <person name="Matsumoto T."/>
            <person name="Kondo S."/>
            <person name="Hamamoto M."/>
            <person name="Yoshikawa H."/>
        </authorList>
    </citation>
    <scope>NUCLEOTIDE SEQUENCE [LARGE SCALE GENOMIC DNA]</scope>
    <source>
        <strain evidence="19 20">NRRL Y-17804</strain>
    </source>
</reference>
<dbReference type="PANTHER" id="PTHR46819:SF1">
    <property type="entry name" value="EF-HAND CALCIUM-BINDING DOMAIN-CONTAINING PROTEIN 7"/>
    <property type="match status" value="1"/>
</dbReference>
<evidence type="ECO:0000256" key="5">
    <source>
        <dbReference type="ARBA" id="ARBA00022723"/>
    </source>
</evidence>
<feature type="domain" description="Miro" evidence="18">
    <location>
        <begin position="455"/>
        <end position="623"/>
    </location>
</feature>
<dbReference type="PRINTS" id="PR00449">
    <property type="entry name" value="RASTRNSFRMNG"/>
</dbReference>
<dbReference type="GO" id="GO:0005741">
    <property type="term" value="C:mitochondrial outer membrane"/>
    <property type="evidence" value="ECO:0007669"/>
    <property type="project" value="UniProtKB-SubCell"/>
</dbReference>
<dbReference type="InterPro" id="IPR013567">
    <property type="entry name" value="EF_hand_assoc_2"/>
</dbReference>
<dbReference type="EC" id="3.6.5.-" evidence="15"/>
<protein>
    <recommendedName>
        <fullName evidence="15">Mitochondrial Rho GTPase</fullName>
        <ecNumber evidence="15">3.6.5.-</ecNumber>
    </recommendedName>
</protein>
<keyword evidence="14 15" id="KW-0472">Membrane</keyword>
<dbReference type="Pfam" id="PF08356">
    <property type="entry name" value="EF_assoc_2"/>
    <property type="match status" value="1"/>
</dbReference>
<dbReference type="InterPro" id="IPR001806">
    <property type="entry name" value="Small_GTPase"/>
</dbReference>
<keyword evidence="13 15" id="KW-0342">GTP-binding</keyword>
<dbReference type="PROSITE" id="PS50222">
    <property type="entry name" value="EF_HAND_2"/>
    <property type="match status" value="1"/>
</dbReference>
<evidence type="ECO:0000313" key="19">
    <source>
        <dbReference type="EMBL" id="GAO46889.1"/>
    </source>
</evidence>
<accession>A0A0E9NAP1</accession>
<keyword evidence="7 15" id="KW-0547">Nucleotide-binding</keyword>
<dbReference type="Pfam" id="PF00071">
    <property type="entry name" value="Ras"/>
    <property type="match status" value="1"/>
</dbReference>
<evidence type="ECO:0000256" key="13">
    <source>
        <dbReference type="ARBA" id="ARBA00023134"/>
    </source>
</evidence>
<reference evidence="19 20" key="3">
    <citation type="journal article" date="2015" name="Genome Announc.">
        <title>Draft Genome Sequence of the Archiascomycetous Yeast Saitoella complicata.</title>
        <authorList>
            <person name="Yamauchi K."/>
            <person name="Kondo S."/>
            <person name="Hamamoto M."/>
            <person name="Takahashi Y."/>
            <person name="Ogura Y."/>
            <person name="Hayashi T."/>
            <person name="Nishida H."/>
        </authorList>
    </citation>
    <scope>NUCLEOTIDE SEQUENCE [LARGE SCALE GENOMIC DNA]</scope>
    <source>
        <strain evidence="19 20">NRRL Y-17804</strain>
    </source>
</reference>
<gene>
    <name evidence="19" type="ORF">G7K_1107-t1</name>
</gene>
<evidence type="ECO:0000259" key="17">
    <source>
        <dbReference type="PROSITE" id="PS50222"/>
    </source>
</evidence>
<evidence type="ECO:0000256" key="15">
    <source>
        <dbReference type="PIRNR" id="PIRNR037488"/>
    </source>
</evidence>
<evidence type="ECO:0000256" key="9">
    <source>
        <dbReference type="ARBA" id="ARBA00022801"/>
    </source>
</evidence>
<comment type="caution">
    <text evidence="19">The sequence shown here is derived from an EMBL/GenBank/DDBJ whole genome shotgun (WGS) entry which is preliminary data.</text>
</comment>
<dbReference type="GO" id="GO:0005525">
    <property type="term" value="F:GTP binding"/>
    <property type="evidence" value="ECO:0007669"/>
    <property type="project" value="UniProtKB-KW"/>
</dbReference>
<dbReference type="OMA" id="HETTWGI"/>
<dbReference type="EMBL" id="BACD03000006">
    <property type="protein sequence ID" value="GAO46889.1"/>
    <property type="molecule type" value="Genomic_DNA"/>
</dbReference>
<evidence type="ECO:0000256" key="6">
    <source>
        <dbReference type="ARBA" id="ARBA00022737"/>
    </source>
</evidence>
<feature type="domain" description="Miro" evidence="18">
    <location>
        <begin position="40"/>
        <end position="207"/>
    </location>
</feature>
<dbReference type="Gene3D" id="3.40.50.300">
    <property type="entry name" value="P-loop containing nucleotide triphosphate hydrolases"/>
    <property type="match status" value="2"/>
</dbReference>
<dbReference type="InterPro" id="IPR052266">
    <property type="entry name" value="Miro-EF-hand_domain"/>
</dbReference>
<dbReference type="SMART" id="SM00173">
    <property type="entry name" value="RAS"/>
    <property type="match status" value="1"/>
</dbReference>
<dbReference type="SUPFAM" id="SSF47473">
    <property type="entry name" value="EF-hand"/>
    <property type="match status" value="1"/>
</dbReference>
<comment type="similarity">
    <text evidence="3 15">Belongs to the mitochondrial Rho GTPase family.</text>
</comment>
<dbReference type="Pfam" id="PF08355">
    <property type="entry name" value="EF_assoc_1"/>
    <property type="match status" value="1"/>
</dbReference>
<dbReference type="InterPro" id="IPR020860">
    <property type="entry name" value="MIRO_dom"/>
</dbReference>